<evidence type="ECO:0000256" key="4">
    <source>
        <dbReference type="SAM" id="Phobius"/>
    </source>
</evidence>
<dbReference type="CDD" id="cd03801">
    <property type="entry name" value="GT4_PimA-like"/>
    <property type="match status" value="1"/>
</dbReference>
<feature type="transmembrane region" description="Helical" evidence="4">
    <location>
        <begin position="165"/>
        <end position="186"/>
    </location>
</feature>
<evidence type="ECO:0000259" key="5">
    <source>
        <dbReference type="Pfam" id="PF00534"/>
    </source>
</evidence>
<evidence type="ECO:0000256" key="3">
    <source>
        <dbReference type="SAM" id="MobiDB-lite"/>
    </source>
</evidence>
<evidence type="ECO:0000313" key="7">
    <source>
        <dbReference type="Proteomes" id="UP000317940"/>
    </source>
</evidence>
<feature type="transmembrane region" description="Helical" evidence="4">
    <location>
        <begin position="192"/>
        <end position="209"/>
    </location>
</feature>
<dbReference type="InterPro" id="IPR001296">
    <property type="entry name" value="Glyco_trans_1"/>
</dbReference>
<feature type="transmembrane region" description="Helical" evidence="4">
    <location>
        <begin position="35"/>
        <end position="59"/>
    </location>
</feature>
<feature type="transmembrane region" description="Helical" evidence="4">
    <location>
        <begin position="375"/>
        <end position="393"/>
    </location>
</feature>
<dbReference type="GO" id="GO:0016757">
    <property type="term" value="F:glycosyltransferase activity"/>
    <property type="evidence" value="ECO:0007669"/>
    <property type="project" value="InterPro"/>
</dbReference>
<organism evidence="6 7">
    <name type="scientific">Kitasatospora viridis</name>
    <dbReference type="NCBI Taxonomy" id="281105"/>
    <lineage>
        <taxon>Bacteria</taxon>
        <taxon>Bacillati</taxon>
        <taxon>Actinomycetota</taxon>
        <taxon>Actinomycetes</taxon>
        <taxon>Kitasatosporales</taxon>
        <taxon>Streptomycetaceae</taxon>
        <taxon>Kitasatospora</taxon>
    </lineage>
</organism>
<keyword evidence="4" id="KW-0812">Transmembrane</keyword>
<evidence type="ECO:0000313" key="6">
    <source>
        <dbReference type="EMBL" id="TWF82712.1"/>
    </source>
</evidence>
<feature type="transmembrane region" description="Helical" evidence="4">
    <location>
        <begin position="101"/>
        <end position="128"/>
    </location>
</feature>
<gene>
    <name evidence="6" type="ORF">FHX73_14194</name>
</gene>
<sequence length="860" mass="91080">MTATATTRPAPPDTRPAAVPEHRGDEATAVDGARWFAAAYLAVGALNYGYALVLTHLLAPGAFARFAAGQSLLLCASAVSVVAVPWVLAQELARSRDEEQRGAAVAFAVCTSLIGGVLSALAVGAIGVEFAGPLTAAVLAVVTLLIYLTRVTVGWLQGCERLRPMAGVAVAEAALKVGAGLVLVVLAHEAQVGALAAFGVGLLPYLLYWPRRRSGAPRRTWRGLLARTALWRRAAGIACLQGLVAVLAAADVVLVAILSHNSAQAAGYQAAAALGRTPYFVAGAVAMAFFPALSRRAAGTPLAARAVRMYTGVTLPLVAVCATVPAAVVAAVFPGSLSSAGPVMPWAAVSGFALGVISLAVLFFQAVDDYAVRGLLALGVPVQGAALLAGWQLGGVHGLAVGASCGLLVVAALVVRRLVRCHGAGVLAGLPRLAPLLLVGVLLVLRPHPVVWAAAAVLVSVHAVLRFLTERQEEPRRPRVVVSSYDDAQNPAYRGGGAVVIEQIARRLAERFEVTVLTVGRRGSVRTADGVTYRGLPLSWAGPRAGQLLFQAALPLMARRLRHDLWLESFTPPFSAALLPLFTRAPVIGLDQVRAGRVMWHKYHLPFFLAERLSFRCYRDLVALNEADAAELRRYSPRARVHVIANGVEDRPEPVQPVGGGDFILYLGRIDTWQKGLDLLLPAYRQAAPALPLVLAGSGTEGEERQLRRLLALHGRDDVTWLGHVGEEHKDRIMRESAFMVMPSRHETFGLVALESMAYGKPVLHFDLPCLRWMNGEGDLSVPAFDVAALAGGIRHLVEDGADRARLGRAAHLASRRLSWTVVTGHYLDLVQSRLACAAGDTAAIAAAQSPPEPKMIRTV</sequence>
<dbReference type="Gene3D" id="3.40.50.2000">
    <property type="entry name" value="Glycogen Phosphorylase B"/>
    <property type="match status" value="2"/>
</dbReference>
<dbReference type="Proteomes" id="UP000317940">
    <property type="component" value="Unassembled WGS sequence"/>
</dbReference>
<feature type="transmembrane region" description="Helical" evidence="4">
    <location>
        <begin position="399"/>
        <end position="419"/>
    </location>
</feature>
<feature type="transmembrane region" description="Helical" evidence="4">
    <location>
        <begin position="315"/>
        <end position="337"/>
    </location>
</feature>
<dbReference type="SUPFAM" id="SSF53756">
    <property type="entry name" value="UDP-Glycosyltransferase/glycogen phosphorylase"/>
    <property type="match status" value="1"/>
</dbReference>
<keyword evidence="7" id="KW-1185">Reference proteome</keyword>
<dbReference type="OrthoDB" id="506201at2"/>
<feature type="transmembrane region" description="Helical" evidence="4">
    <location>
        <begin position="426"/>
        <end position="445"/>
    </location>
</feature>
<feature type="transmembrane region" description="Helical" evidence="4">
    <location>
        <begin position="277"/>
        <end position="294"/>
    </location>
</feature>
<evidence type="ECO:0000256" key="2">
    <source>
        <dbReference type="ARBA" id="ARBA00022679"/>
    </source>
</evidence>
<keyword evidence="4" id="KW-1133">Transmembrane helix</keyword>
<comment type="caution">
    <text evidence="6">The sequence shown here is derived from an EMBL/GenBank/DDBJ whole genome shotgun (WGS) entry which is preliminary data.</text>
</comment>
<keyword evidence="4" id="KW-0472">Membrane</keyword>
<feature type="transmembrane region" description="Helical" evidence="4">
    <location>
        <begin position="71"/>
        <end position="89"/>
    </location>
</feature>
<dbReference type="EMBL" id="VIWT01000004">
    <property type="protein sequence ID" value="TWF82712.1"/>
    <property type="molecule type" value="Genomic_DNA"/>
</dbReference>
<dbReference type="PANTHER" id="PTHR12526">
    <property type="entry name" value="GLYCOSYLTRANSFERASE"/>
    <property type="match status" value="1"/>
</dbReference>
<protein>
    <recommendedName>
        <fullName evidence="1">D-inositol 3-phosphate glycosyltransferase</fullName>
    </recommendedName>
</protein>
<feature type="transmembrane region" description="Helical" evidence="4">
    <location>
        <begin position="343"/>
        <end position="363"/>
    </location>
</feature>
<feature type="transmembrane region" description="Helical" evidence="4">
    <location>
        <begin position="134"/>
        <end position="153"/>
    </location>
</feature>
<keyword evidence="2 6" id="KW-0808">Transferase</keyword>
<feature type="transmembrane region" description="Helical" evidence="4">
    <location>
        <begin position="230"/>
        <end position="257"/>
    </location>
</feature>
<accession>A0A561T6I8</accession>
<dbReference type="PANTHER" id="PTHR12526:SF635">
    <property type="entry name" value="GLYCOSYL TRANSFERASE GROUP 1"/>
    <property type="match status" value="1"/>
</dbReference>
<dbReference type="Pfam" id="PF00534">
    <property type="entry name" value="Glycos_transf_1"/>
    <property type="match status" value="1"/>
</dbReference>
<proteinExistence type="predicted"/>
<feature type="transmembrane region" description="Helical" evidence="4">
    <location>
        <begin position="451"/>
        <end position="469"/>
    </location>
</feature>
<evidence type="ECO:0000256" key="1">
    <source>
        <dbReference type="ARBA" id="ARBA00021292"/>
    </source>
</evidence>
<name>A0A561T6I8_9ACTN</name>
<dbReference type="AlphaFoldDB" id="A0A561T6I8"/>
<feature type="domain" description="Glycosyl transferase family 1" evidence="5">
    <location>
        <begin position="659"/>
        <end position="811"/>
    </location>
</feature>
<dbReference type="RefSeq" id="WP_145909994.1">
    <property type="nucleotide sequence ID" value="NZ_BAAAMZ010000017.1"/>
</dbReference>
<reference evidence="6 7" key="1">
    <citation type="submission" date="2019-06" db="EMBL/GenBank/DDBJ databases">
        <title>Sequencing the genomes of 1000 actinobacteria strains.</title>
        <authorList>
            <person name="Klenk H.-P."/>
        </authorList>
    </citation>
    <scope>NUCLEOTIDE SEQUENCE [LARGE SCALE GENOMIC DNA]</scope>
    <source>
        <strain evidence="6 7">DSM 44826</strain>
    </source>
</reference>
<feature type="region of interest" description="Disordered" evidence="3">
    <location>
        <begin position="1"/>
        <end position="24"/>
    </location>
</feature>